<feature type="compositionally biased region" description="Basic residues" evidence="1">
    <location>
        <begin position="88"/>
        <end position="99"/>
    </location>
</feature>
<feature type="region of interest" description="Disordered" evidence="1">
    <location>
        <begin position="66"/>
        <end position="99"/>
    </location>
</feature>
<organism evidence="2 3">
    <name type="scientific">Massilia genomosp. 1</name>
    <dbReference type="NCBI Taxonomy" id="2609280"/>
    <lineage>
        <taxon>Bacteria</taxon>
        <taxon>Pseudomonadati</taxon>
        <taxon>Pseudomonadota</taxon>
        <taxon>Betaproteobacteria</taxon>
        <taxon>Burkholderiales</taxon>
        <taxon>Oxalobacteraceae</taxon>
        <taxon>Telluria group</taxon>
        <taxon>Massilia</taxon>
    </lineage>
</organism>
<sequence length="258" mass="27523">MPLPAAVWVGIEVIAVVSAKVAAKKAAKELIKRQAKKEAERLAKEALKKQAEKELKEKVAEAAKKAAADAAKKAKAKSGAVPKANTAPKKHQGKQKQKLGKCDLRRYHPDTCKPLTGHHVVPDRVFRIGNEKTGVRIPGAISNNEGWVICVEGQNRSKTKAHGQIHALYDYAEAALGKVGKPVGTAELGKLEALGVAAAAKIANCNAVKMLAELRLKHQLDGLGPNMKVRADPWGSISKTLDPKKLGTGTVPLGKFTK</sequence>
<name>A0ABX0MVC7_9BURK</name>
<comment type="caution">
    <text evidence="2">The sequence shown here is derived from an EMBL/GenBank/DDBJ whole genome shotgun (WGS) entry which is preliminary data.</text>
</comment>
<evidence type="ECO:0000313" key="3">
    <source>
        <dbReference type="Proteomes" id="UP000610594"/>
    </source>
</evidence>
<evidence type="ECO:0000256" key="1">
    <source>
        <dbReference type="SAM" id="MobiDB-lite"/>
    </source>
</evidence>
<proteinExistence type="predicted"/>
<dbReference type="EMBL" id="WHJF01000157">
    <property type="protein sequence ID" value="NHZ66675.1"/>
    <property type="molecule type" value="Genomic_DNA"/>
</dbReference>
<dbReference type="Proteomes" id="UP000610594">
    <property type="component" value="Unassembled WGS sequence"/>
</dbReference>
<protein>
    <submittedName>
        <fullName evidence="2">Uncharacterized protein</fullName>
    </submittedName>
</protein>
<accession>A0ABX0MVC7</accession>
<keyword evidence="3" id="KW-1185">Reference proteome</keyword>
<dbReference type="RefSeq" id="WP_167240597.1">
    <property type="nucleotide sequence ID" value="NZ_WHJF01000157.1"/>
</dbReference>
<reference evidence="2 3" key="1">
    <citation type="submission" date="2019-10" db="EMBL/GenBank/DDBJ databases">
        <title>Taxonomy of Antarctic Massilia spp.: description of Massilia rubra sp. nov., Massilia aquatica sp. nov., Massilia mucilaginosa sp. nov., Massilia frigida sp. nov. isolated from streams, lakes and regoliths.</title>
        <authorList>
            <person name="Holochova P."/>
            <person name="Sedlacek I."/>
            <person name="Kralova S."/>
            <person name="Maslanova I."/>
            <person name="Busse H.-J."/>
            <person name="Stankova E."/>
            <person name="Vrbovska V."/>
            <person name="Kovarovic V."/>
            <person name="Bartak M."/>
            <person name="Svec P."/>
            <person name="Pantucek R."/>
        </authorList>
    </citation>
    <scope>NUCLEOTIDE SEQUENCE [LARGE SCALE GENOMIC DNA]</scope>
    <source>
        <strain evidence="2 3">CCM 8694</strain>
    </source>
</reference>
<gene>
    <name evidence="2" type="ORF">F1735_31045</name>
</gene>
<evidence type="ECO:0000313" key="2">
    <source>
        <dbReference type="EMBL" id="NHZ66675.1"/>
    </source>
</evidence>